<evidence type="ECO:0000259" key="8">
    <source>
        <dbReference type="Pfam" id="PF00361"/>
    </source>
</evidence>
<reference evidence="10" key="2">
    <citation type="journal article" date="2013" name="FASEB J.">
        <title>Sequencing and characterization of the complete mitochondrial genomes of three Pneumocystis species provide new insights into divergence between human and rodent Pneumocystis.</title>
        <authorList>
            <person name="Ma L"/>
            <person name="Huang DW"/>
            <person name="Cuomo CA"/>
            <person name="Sykes S"/>
            <person name="Fantoni G"/>
            <person name="Das B"/>
            <person name="Sherman BT"/>
            <person name="Yang J"/>
            <person name="Huber C"/>
            <person name="Xia Y"/>
            <person name="Davey E"/>
            <person name="Kutty G"/>
            <person name="Bishop L"/>
            <person name="Sassi M"/>
            <person name="Lempicki RA Kovacs.JA."/>
        </authorList>
    </citation>
    <scope>NUCLEOTIDE SEQUENCE</scope>
</reference>
<feature type="transmembrane region" description="Helical" evidence="7">
    <location>
        <begin position="235"/>
        <end position="255"/>
    </location>
</feature>
<protein>
    <recommendedName>
        <fullName evidence="7">NADH-ubiquinone oxidoreductase chain 4</fullName>
        <ecNumber evidence="7">7.1.1.2</ecNumber>
    </recommendedName>
</protein>
<feature type="transmembrane region" description="Helical" evidence="7">
    <location>
        <begin position="292"/>
        <end position="310"/>
    </location>
</feature>
<dbReference type="AlphaFoldDB" id="D2XDW1"/>
<dbReference type="PRINTS" id="PR01437">
    <property type="entry name" value="NUOXDRDTASE4"/>
</dbReference>
<evidence type="ECO:0000256" key="5">
    <source>
        <dbReference type="ARBA" id="ARBA00022989"/>
    </source>
</evidence>
<evidence type="ECO:0000256" key="1">
    <source>
        <dbReference type="ARBA" id="ARBA00003257"/>
    </source>
</evidence>
<dbReference type="EC" id="7.1.1.2" evidence="7"/>
<dbReference type="EMBL" id="JX499145">
    <property type="protein sequence ID" value="AFR90430.1"/>
    <property type="molecule type" value="Genomic_DNA"/>
</dbReference>
<dbReference type="GO" id="GO:0031966">
    <property type="term" value="C:mitochondrial membrane"/>
    <property type="evidence" value="ECO:0007669"/>
    <property type="project" value="UniProtKB-SubCell"/>
</dbReference>
<evidence type="ECO:0000256" key="6">
    <source>
        <dbReference type="ARBA" id="ARBA00023136"/>
    </source>
</evidence>
<organism evidence="9">
    <name type="scientific">Pneumocystis carinii</name>
    <dbReference type="NCBI Taxonomy" id="4754"/>
    <lineage>
        <taxon>Eukaryota</taxon>
        <taxon>Fungi</taxon>
        <taxon>Dikarya</taxon>
        <taxon>Ascomycota</taxon>
        <taxon>Taphrinomycotina</taxon>
        <taxon>Pneumocystomycetes</taxon>
        <taxon>Pneumocystaceae</taxon>
        <taxon>Pneumocystis</taxon>
    </lineage>
</organism>
<dbReference type="RefSeq" id="YP_009186392.1">
    <property type="nucleotide sequence ID" value="NC_013660.2"/>
</dbReference>
<feature type="transmembrane region" description="Helical" evidence="7">
    <location>
        <begin position="103"/>
        <end position="121"/>
    </location>
</feature>
<keyword evidence="7" id="KW-0830">Ubiquinone</keyword>
<geneLocation type="mitochondrion" evidence="9"/>
<evidence type="ECO:0000256" key="2">
    <source>
        <dbReference type="ARBA" id="ARBA00004141"/>
    </source>
</evidence>
<feature type="transmembrane region" description="Helical" evidence="7">
    <location>
        <begin position="31"/>
        <end position="50"/>
    </location>
</feature>
<feature type="transmembrane region" description="Helical" evidence="7">
    <location>
        <begin position="159"/>
        <end position="181"/>
    </location>
</feature>
<feature type="transmembrane region" description="Helical" evidence="7">
    <location>
        <begin position="357"/>
        <end position="380"/>
    </location>
</feature>
<dbReference type="GO" id="GO:0042773">
    <property type="term" value="P:ATP synthesis coupled electron transport"/>
    <property type="evidence" value="ECO:0007669"/>
    <property type="project" value="InterPro"/>
</dbReference>
<feature type="transmembrane region" description="Helical" evidence="7">
    <location>
        <begin position="267"/>
        <end position="285"/>
    </location>
</feature>
<evidence type="ECO:0000256" key="3">
    <source>
        <dbReference type="ARBA" id="ARBA00009025"/>
    </source>
</evidence>
<feature type="domain" description="NADH:quinone oxidoreductase/Mrp antiporter transmembrane" evidence="8">
    <location>
        <begin position="124"/>
        <end position="408"/>
    </location>
</feature>
<proteinExistence type="inferred from homology"/>
<evidence type="ECO:0000256" key="7">
    <source>
        <dbReference type="RuleBase" id="RU003297"/>
    </source>
</evidence>
<feature type="transmembrane region" description="Helical" evidence="7">
    <location>
        <begin position="62"/>
        <end position="91"/>
    </location>
</feature>
<keyword evidence="7" id="KW-0679">Respiratory chain</keyword>
<dbReference type="InterPro" id="IPR010227">
    <property type="entry name" value="NADH_Q_OxRdtase_chainM/4"/>
</dbReference>
<dbReference type="GO" id="GO:0015990">
    <property type="term" value="P:electron transport coupled proton transport"/>
    <property type="evidence" value="ECO:0007669"/>
    <property type="project" value="TreeGrafter"/>
</dbReference>
<evidence type="ECO:0000313" key="9">
    <source>
        <dbReference type="EMBL" id="ACZ82951.1"/>
    </source>
</evidence>
<feature type="transmembrane region" description="Helical" evidence="7">
    <location>
        <begin position="6"/>
        <end position="22"/>
    </location>
</feature>
<keyword evidence="7" id="KW-0520">NAD</keyword>
<evidence type="ECO:0000313" key="10">
    <source>
        <dbReference type="EMBL" id="AFR90430.1"/>
    </source>
</evidence>
<feature type="transmembrane region" description="Helical" evidence="7">
    <location>
        <begin position="322"/>
        <end position="345"/>
    </location>
</feature>
<dbReference type="PANTHER" id="PTHR43507:SF1">
    <property type="entry name" value="NADH-UBIQUINONE OXIDOREDUCTASE CHAIN 4"/>
    <property type="match status" value="1"/>
</dbReference>
<gene>
    <name evidence="9" type="primary">nad4</name>
</gene>
<comment type="similarity">
    <text evidence="3 7">Belongs to the complex I subunit 4 family.</text>
</comment>
<dbReference type="InterPro" id="IPR003918">
    <property type="entry name" value="NADH_UbQ_OxRdtase"/>
</dbReference>
<dbReference type="GeneID" id="26373793"/>
<name>D2XDW1_PNECA</name>
<reference evidence="9" key="1">
    <citation type="journal article" date="2010" name="Mol. Genet. Genomics">
        <title>Sequence and structure of the linear mitochondrial genome of Pneumocystis carinii.</title>
        <authorList>
            <person name="Sesterhenn T.M."/>
            <person name="Slaven B.E."/>
            <person name="Keely S.P."/>
            <person name="Smulian A.G."/>
            <person name="Lang B.F."/>
            <person name="Cushion M.T."/>
        </authorList>
    </citation>
    <scope>NUCLEOTIDE SEQUENCE</scope>
</reference>
<dbReference type="GO" id="GO:0048039">
    <property type="term" value="F:ubiquinone binding"/>
    <property type="evidence" value="ECO:0007669"/>
    <property type="project" value="TreeGrafter"/>
</dbReference>
<evidence type="ECO:0000256" key="4">
    <source>
        <dbReference type="ARBA" id="ARBA00022692"/>
    </source>
</evidence>
<feature type="transmembrane region" description="Helical" evidence="7">
    <location>
        <begin position="443"/>
        <end position="460"/>
    </location>
</feature>
<comment type="function">
    <text evidence="7">Core subunit of the mitochondrial membrane respiratory chain NADH dehydrogenase (Complex I) which catalyzes electron transfer from NADH through the respiratory chain, using ubiquinone as an electron acceptor. Essential for the catalytic activity and assembly of complex I.</text>
</comment>
<keyword evidence="6 7" id="KW-0472">Membrane</keyword>
<dbReference type="NCBIfam" id="TIGR01972">
    <property type="entry name" value="NDH_I_M"/>
    <property type="match status" value="1"/>
</dbReference>
<sequence length="476" mass="53505">MLLTSLLLLPVISMVIIMFLPSHQGSIIKRIGLASSLITLWISLMLWMYLDESNVLILSANPYYPLVFVSDGLSIFFILLTTFITPIALLSNWSNLEKESLSIKYYTVLIILVEFLLLLVFTVTDLLLFYIFFEAILPPLFMLIGLYGSQRKIKASFYLFLYTFLGSLFMLLSFLGIYWVTGTTNILLLKDLSITIPIQKILWIGIFFAFAIKTPLVPLHLWLPLAHAESPLGGSVLLAGIVLKLSFYGVLRILIPILPEASLYYTPWVYTICVITIIYSSLTTLRQIDLKVIIAYSSVGHMAICILGAFSNNLEGIEGSVLLAIAHGLVSPALFICVGGILYDWTHTRVLNYYRGLVCYMPLFSVIFFLLTLSNIAVPFTANFLGELMILSGSFQRMPILAILCSSSIILSASYAIWLYIWIIYGSYSPYLSVLSDVTRREVYLVVPLLALTILLGVRPDIVLDVLHYPVTRILY</sequence>
<comment type="function">
    <text evidence="1">Core subunit of the mitochondrial membrane respiratory chain NADH dehydrogenase (Complex I) that is believed to belong to the minimal assembly required for catalysis. Complex I functions in the transfer of electrons from NADH to the respiratory chain. The immediate electron acceptor for the enzyme is believed to be ubiquinone.</text>
</comment>
<dbReference type="EMBL" id="GU133622">
    <property type="protein sequence ID" value="ACZ82951.1"/>
    <property type="molecule type" value="Genomic_DNA"/>
</dbReference>
<keyword evidence="5 7" id="KW-1133">Transmembrane helix</keyword>
<feature type="transmembrane region" description="Helical" evidence="7">
    <location>
        <begin position="201"/>
        <end position="223"/>
    </location>
</feature>
<keyword evidence="7 9" id="KW-0496">Mitochondrion</keyword>
<accession>D2XDW1</accession>
<keyword evidence="4 7" id="KW-0812">Transmembrane</keyword>
<dbReference type="Pfam" id="PF00361">
    <property type="entry name" value="Proton_antipo_M"/>
    <property type="match status" value="1"/>
</dbReference>
<comment type="subcellular location">
    <subcellularLocation>
        <location evidence="2">Membrane</location>
        <topology evidence="2">Multi-pass membrane protein</topology>
    </subcellularLocation>
    <subcellularLocation>
        <location evidence="7">Mitochondrion membrane</location>
        <topology evidence="7">Multi-pass membrane protein</topology>
    </subcellularLocation>
</comment>
<keyword evidence="7" id="KW-0249">Electron transport</keyword>
<dbReference type="PANTHER" id="PTHR43507">
    <property type="entry name" value="NADH-UBIQUINONE OXIDOREDUCTASE CHAIN 4"/>
    <property type="match status" value="1"/>
</dbReference>
<dbReference type="InterPro" id="IPR001750">
    <property type="entry name" value="ND/Mrp_TM"/>
</dbReference>
<dbReference type="GO" id="GO:0003954">
    <property type="term" value="F:NADH dehydrogenase activity"/>
    <property type="evidence" value="ECO:0007669"/>
    <property type="project" value="TreeGrafter"/>
</dbReference>
<feature type="transmembrane region" description="Helical" evidence="7">
    <location>
        <begin position="127"/>
        <end position="147"/>
    </location>
</feature>
<feature type="transmembrane region" description="Helical" evidence="7">
    <location>
        <begin position="400"/>
        <end position="423"/>
    </location>
</feature>
<comment type="catalytic activity">
    <reaction evidence="7">
        <text>a ubiquinone + NADH + 5 H(+)(in) = a ubiquinol + NAD(+) + 4 H(+)(out)</text>
        <dbReference type="Rhea" id="RHEA:29091"/>
        <dbReference type="Rhea" id="RHEA-COMP:9565"/>
        <dbReference type="Rhea" id="RHEA-COMP:9566"/>
        <dbReference type="ChEBI" id="CHEBI:15378"/>
        <dbReference type="ChEBI" id="CHEBI:16389"/>
        <dbReference type="ChEBI" id="CHEBI:17976"/>
        <dbReference type="ChEBI" id="CHEBI:57540"/>
        <dbReference type="ChEBI" id="CHEBI:57945"/>
        <dbReference type="EC" id="7.1.1.2"/>
    </reaction>
</comment>
<keyword evidence="7" id="KW-0813">Transport</keyword>
<dbReference type="GO" id="GO:0008137">
    <property type="term" value="F:NADH dehydrogenase (ubiquinone) activity"/>
    <property type="evidence" value="ECO:0007669"/>
    <property type="project" value="UniProtKB-UniRule"/>
</dbReference>